<keyword evidence="3" id="KW-0472">Membrane</keyword>
<feature type="compositionally biased region" description="Acidic residues" evidence="2">
    <location>
        <begin position="1336"/>
        <end position="1345"/>
    </location>
</feature>
<feature type="region of interest" description="Disordered" evidence="2">
    <location>
        <begin position="787"/>
        <end position="808"/>
    </location>
</feature>
<dbReference type="InterPro" id="IPR018247">
    <property type="entry name" value="EF_Hand_1_Ca_BS"/>
</dbReference>
<evidence type="ECO:0000313" key="6">
    <source>
        <dbReference type="Proteomes" id="UP000664859"/>
    </source>
</evidence>
<dbReference type="PROSITE" id="PS00018">
    <property type="entry name" value="EF_HAND_1"/>
    <property type="match status" value="2"/>
</dbReference>
<dbReference type="InterPro" id="IPR002048">
    <property type="entry name" value="EF_hand_dom"/>
</dbReference>
<dbReference type="InterPro" id="IPR011992">
    <property type="entry name" value="EF-hand-dom_pair"/>
</dbReference>
<gene>
    <name evidence="5" type="ORF">JKP88DRAFT_351489</name>
</gene>
<dbReference type="SMART" id="SM00368">
    <property type="entry name" value="LRR_RI"/>
    <property type="match status" value="6"/>
</dbReference>
<dbReference type="PROSITE" id="PS50222">
    <property type="entry name" value="EF_HAND_2"/>
    <property type="match status" value="2"/>
</dbReference>
<evidence type="ECO:0000256" key="3">
    <source>
        <dbReference type="SAM" id="Phobius"/>
    </source>
</evidence>
<dbReference type="InterPro" id="IPR052394">
    <property type="entry name" value="LRR-containing"/>
</dbReference>
<evidence type="ECO:0000259" key="4">
    <source>
        <dbReference type="PROSITE" id="PS50222"/>
    </source>
</evidence>
<accession>A0A835YH25</accession>
<feature type="transmembrane region" description="Helical" evidence="3">
    <location>
        <begin position="990"/>
        <end position="1011"/>
    </location>
</feature>
<feature type="domain" description="EF-hand" evidence="4">
    <location>
        <begin position="875"/>
        <end position="910"/>
    </location>
</feature>
<feature type="region of interest" description="Disordered" evidence="2">
    <location>
        <begin position="1237"/>
        <end position="1354"/>
    </location>
</feature>
<feature type="domain" description="EF-hand" evidence="4">
    <location>
        <begin position="839"/>
        <end position="874"/>
    </location>
</feature>
<evidence type="ECO:0000256" key="1">
    <source>
        <dbReference type="ARBA" id="ARBA00022837"/>
    </source>
</evidence>
<evidence type="ECO:0000256" key="2">
    <source>
        <dbReference type="SAM" id="MobiDB-lite"/>
    </source>
</evidence>
<keyword evidence="3" id="KW-0812">Transmembrane</keyword>
<dbReference type="Pfam" id="PF13516">
    <property type="entry name" value="LRR_6"/>
    <property type="match status" value="2"/>
</dbReference>
<dbReference type="Gene3D" id="1.10.238.10">
    <property type="entry name" value="EF-hand"/>
    <property type="match status" value="1"/>
</dbReference>
<feature type="region of interest" description="Disordered" evidence="2">
    <location>
        <begin position="1485"/>
        <end position="1506"/>
    </location>
</feature>
<feature type="compositionally biased region" description="Basic and acidic residues" evidence="2">
    <location>
        <begin position="1275"/>
        <end position="1301"/>
    </location>
</feature>
<dbReference type="OrthoDB" id="120976at2759"/>
<dbReference type="InterPro" id="IPR032675">
    <property type="entry name" value="LRR_dom_sf"/>
</dbReference>
<dbReference type="PANTHER" id="PTHR24114:SF2">
    <property type="entry name" value="F-BOX DOMAIN-CONTAINING PROTEIN-RELATED"/>
    <property type="match status" value="1"/>
</dbReference>
<dbReference type="CDD" id="cd00051">
    <property type="entry name" value="EFh"/>
    <property type="match status" value="1"/>
</dbReference>
<sequence>MSGLDWASTASHSALPSARGGSTVKRKAAHSKGAVTALDRALRKFAPLSDPVEAHRLADLQLTQRRGLYPVLFTAHPWCDPSRDGQPREEIEGCGQPRRLNSRFGSFLDGEDEAPVAQLSVLDASQARAHWQALFSEEAPGAPAAALAAVDHHDAGAAAADKGDRWSEIAGTRPALLARMSTLGAGSSVSSITDSDTISSGGGGGSGGGAALLHVLDGGSGGGGAASAERDRFFARYRQAHRLRPHGYGGSGGGGGDNPSPDVGSDENNANFNFNSDARAGEDACARFLRGVLDAGLAPVPLLAHCAGASAAAAAAAAAARPRPGTAPPPPPCALRLAHRGLGDALGLALARALRLLPGLDTLDLRDNRLTDASLVPLVDAAVHLPALTALDLGDNEVDAAAAALRAHLARSGSGGGGGGGGACALRALGLSRADVDDGECAEIMSAVACNTSLTALDLSRNLIGLREAYNAVNPDFQTGGEAVAAMLSVNATLTSLDLSWNGIRGQSAVTLGRALARNGALRVLLLAHNGLNCAGCQAVAHALRRNRALERLDLSFSGMTAKAAMVTASASRSKTRMTAKAAMVMASALLDNTTLTELNVSHNALSRQGGRMLLQALRQRFGAGARLHLDMSSCELATEDASVRFDPHNPSGAYALQLEDAYDYMVAHTLLDCANRSSSVELSAVTWQQQGKQARQKVALQRRGTGAAMDVASSRDANNTAAAAAALGGAGGEAWRAPARRMLSEVFVAGRAATAGDVDALLRALGFAPDATLLARVAAMLNRRNSRRCRGDDGDNGGAPAPAAAEGAASPDANFNFNLKSQAAAAAEPGAVRSEGEVAQALFECLFAASDEDGNRAVDARELRALLAALGDARADASARACLLKYDVDRSGTIEREEFADFMVGTCMTPPRVAPGTLCDASGAPWAIPDGDDSGTLRLTVRAEALTPTEAEPASDGAVDAVLSSIALAAPALADRLSLFQLATAGTDFFMTLAGAQAVLAAWGTAANIVSARRERRARPADVMAVLCAVKFRLDARRRLFAVYRVGVMELLLLLLQAASARGTAVDVMELLLPQMACARSSAALVENNLTLQQKLELRKRLGSAWGPLLGSPTGPYSLDLQDRVDRLAAQRLSAISARERDESQHRSGRSDTSQRGNWHNFRNETLNGAPVRLTSQWLVDPPRRGRLRFDYVSTRRPRLGARPMSDRRFGWLLRCLGLGSLLPLARKGAGSANAAAAAAPAVPVPAGAAERSRDRASERASVGFAAEPSAAERAAERGAGRAVERRSAESSAARARDRAAALLRLPSTVMYRPQQRQQQRASGTSAAAAAAAADDMDDMDGDDNGAASAAAATAATDEERALAGGGGGRVALAEQHARLRAAMAAGEFHAATPERVAALFREWFLTSRRERRRAWELQELGRTVLSEAEEAAEERRLEALAAAREALAAMVATDALAAMVAADGTANATGAAEPPLRATLTRRLTRTGSSLRVPRSSGGASARSTVIMTSPRNTLVAAATVAHGTVTLLGRSRAGTVRRESGSSAQDDASGSGGSTAPAVRISSTTFKESDSSAQDDASGGGESTTSAARPRISKASSVVSNGDGASGARPEEQLRPKSWEDAAPLPRKRGPKPRSPALYAAAVGKLCELQVLALHHFFTAQQVAAIVSAFPPVDGLRPLVATALFDRLLDVGTVDQVLDVLSAEDEEELIWRLGPLNVYSPLRPDRAFDLDLAARDEREVCRILVRLAVTEPGVNWVNETYRWSQRTPPVPGWELPLSWAASESDAAGKATAPGETREGIRTFGRLTLRYTSDPKAGCSPNWAVREELMSRVLAGSARSWS</sequence>
<organism evidence="5 6">
    <name type="scientific">Tribonema minus</name>
    <dbReference type="NCBI Taxonomy" id="303371"/>
    <lineage>
        <taxon>Eukaryota</taxon>
        <taxon>Sar</taxon>
        <taxon>Stramenopiles</taxon>
        <taxon>Ochrophyta</taxon>
        <taxon>PX clade</taxon>
        <taxon>Xanthophyceae</taxon>
        <taxon>Tribonematales</taxon>
        <taxon>Tribonemataceae</taxon>
        <taxon>Tribonema</taxon>
    </lineage>
</organism>
<feature type="compositionally biased region" description="Low complexity" evidence="2">
    <location>
        <begin position="1323"/>
        <end position="1335"/>
    </location>
</feature>
<dbReference type="SUPFAM" id="SSF52047">
    <property type="entry name" value="RNI-like"/>
    <property type="match status" value="1"/>
</dbReference>
<feature type="region of interest" description="Disordered" evidence="2">
    <location>
        <begin position="244"/>
        <end position="270"/>
    </location>
</feature>
<keyword evidence="3" id="KW-1133">Transmembrane helix</keyword>
<reference evidence="5" key="1">
    <citation type="submission" date="2021-02" db="EMBL/GenBank/DDBJ databases">
        <title>First Annotated Genome of the Yellow-green Alga Tribonema minus.</title>
        <authorList>
            <person name="Mahan K.M."/>
        </authorList>
    </citation>
    <scope>NUCLEOTIDE SEQUENCE</scope>
    <source>
        <strain evidence="5">UTEX B ZZ1240</strain>
    </source>
</reference>
<feature type="compositionally biased region" description="Basic and acidic residues" evidence="2">
    <location>
        <begin position="1612"/>
        <end position="1623"/>
    </location>
</feature>
<evidence type="ECO:0000313" key="5">
    <source>
        <dbReference type="EMBL" id="KAG5175366.1"/>
    </source>
</evidence>
<feature type="compositionally biased region" description="Low complexity" evidence="2">
    <location>
        <begin position="1261"/>
        <end position="1274"/>
    </location>
</feature>
<dbReference type="EMBL" id="JAFCMP010000550">
    <property type="protein sequence ID" value="KAG5175366.1"/>
    <property type="molecule type" value="Genomic_DNA"/>
</dbReference>
<proteinExistence type="predicted"/>
<dbReference type="InterPro" id="IPR001611">
    <property type="entry name" value="Leu-rich_rpt"/>
</dbReference>
<feature type="compositionally biased region" description="Low complexity" evidence="2">
    <location>
        <begin position="799"/>
        <end position="808"/>
    </location>
</feature>
<feature type="region of interest" description="Disordered" evidence="2">
    <location>
        <begin position="1"/>
        <end position="29"/>
    </location>
</feature>
<feature type="transmembrane region" description="Helical" evidence="3">
    <location>
        <begin position="1042"/>
        <end position="1060"/>
    </location>
</feature>
<protein>
    <recommendedName>
        <fullName evidence="4">EF-hand domain-containing protein</fullName>
    </recommendedName>
</protein>
<dbReference type="SMART" id="SM00054">
    <property type="entry name" value="EFh"/>
    <property type="match status" value="2"/>
</dbReference>
<feature type="region of interest" description="Disordered" evidence="2">
    <location>
        <begin position="1534"/>
        <end position="1637"/>
    </location>
</feature>
<feature type="region of interest" description="Disordered" evidence="2">
    <location>
        <begin position="1139"/>
        <end position="1165"/>
    </location>
</feature>
<dbReference type="Gene3D" id="3.80.10.10">
    <property type="entry name" value="Ribonuclease Inhibitor"/>
    <property type="match status" value="3"/>
</dbReference>
<comment type="caution">
    <text evidence="5">The sequence shown here is derived from an EMBL/GenBank/DDBJ whole genome shotgun (WGS) entry which is preliminary data.</text>
</comment>
<dbReference type="GO" id="GO:0005509">
    <property type="term" value="F:calcium ion binding"/>
    <property type="evidence" value="ECO:0007669"/>
    <property type="project" value="InterPro"/>
</dbReference>
<feature type="compositionally biased region" description="Low complexity" evidence="2">
    <location>
        <begin position="1485"/>
        <end position="1494"/>
    </location>
</feature>
<dbReference type="SUPFAM" id="SSF47473">
    <property type="entry name" value="EF-hand"/>
    <property type="match status" value="1"/>
</dbReference>
<feature type="compositionally biased region" description="Basic and acidic residues" evidence="2">
    <location>
        <begin position="1139"/>
        <end position="1151"/>
    </location>
</feature>
<keyword evidence="1" id="KW-0106">Calcium</keyword>
<dbReference type="Proteomes" id="UP000664859">
    <property type="component" value="Unassembled WGS sequence"/>
</dbReference>
<dbReference type="PANTHER" id="PTHR24114">
    <property type="entry name" value="LEUCINE RICH REPEAT FAMILY PROTEIN"/>
    <property type="match status" value="1"/>
</dbReference>
<feature type="compositionally biased region" description="Low complexity" evidence="2">
    <location>
        <begin position="1237"/>
        <end position="1251"/>
    </location>
</feature>
<feature type="compositionally biased region" description="Gly residues" evidence="2">
    <location>
        <begin position="247"/>
        <end position="257"/>
    </location>
</feature>
<keyword evidence="6" id="KW-1185">Reference proteome</keyword>
<name>A0A835YH25_9STRA</name>